<comment type="caution">
    <text evidence="1">The sequence shown here is derived from an EMBL/GenBank/DDBJ whole genome shotgun (WGS) entry which is preliminary data.</text>
</comment>
<keyword evidence="2" id="KW-1185">Reference proteome</keyword>
<organism evidence="1 2">
    <name type="scientific">Aduncisulcus paluster</name>
    <dbReference type="NCBI Taxonomy" id="2918883"/>
    <lineage>
        <taxon>Eukaryota</taxon>
        <taxon>Metamonada</taxon>
        <taxon>Carpediemonas-like organisms</taxon>
        <taxon>Aduncisulcus</taxon>
    </lineage>
</organism>
<evidence type="ECO:0000313" key="1">
    <source>
        <dbReference type="EMBL" id="GKT36283.1"/>
    </source>
</evidence>
<proteinExistence type="predicted"/>
<dbReference type="EMBL" id="BQXS01011182">
    <property type="protein sequence ID" value="GKT36283.1"/>
    <property type="molecule type" value="Genomic_DNA"/>
</dbReference>
<gene>
    <name evidence="1" type="ORF">ADUPG1_009279</name>
</gene>
<evidence type="ECO:0000313" key="2">
    <source>
        <dbReference type="Proteomes" id="UP001057375"/>
    </source>
</evidence>
<sequence>MSEELKIFPLFKQIADESDETKICEIASKIIEMASIFTTTEEDQDIYSIELAENEIIPLFCTIVSKKLSPKSLELLLLALYHASNSGPDLNLICDDEDECCGCGCEDDECDHECDDDECKRDHRSKPPPTEKEISEAFTVKKLFIETLVPLLTSLSGTGVFLVADMMRKVIDPMVSDEELMQIVINECLIASKKHPKGSIESEYLRSCAIGYALAFYSEGMCEIEVGSGPVKEKATPQVVGSLIRSMLSLLFKSVNQTREKHKLPPLEKLEESPDLSLASIKLGEGAVFANDDRMFQFLVCSEIHTFISFFLSPAEHIMSIFTSMQAMLGDSGDKIEVSELCGEASVSDPKYLTEVVHSIFIFAWPYFPIFSSLYVQSVPSPNLLEGMETIASIVMFYVLSPLKESAEALSVAKECLLEGNRTGIKEYLFLDCIKPGFISLLPIYEGYDDIKKGNEKEMFVFGVSLVLPLLAHDLTLLASALIALPEKLEELEGGLSVEEKKMCLSGANLTLKRVKDIVENPEIELVDEEFHLMHVMTNVDKFRKLFQ</sequence>
<protein>
    <submittedName>
        <fullName evidence="1">Uncharacterized protein</fullName>
    </submittedName>
</protein>
<reference evidence="1" key="1">
    <citation type="submission" date="2022-03" db="EMBL/GenBank/DDBJ databases">
        <title>Draft genome sequence of Aduncisulcus paluster, a free-living microaerophilic Fornicata.</title>
        <authorList>
            <person name="Yuyama I."/>
            <person name="Kume K."/>
            <person name="Tamura T."/>
            <person name="Inagaki Y."/>
            <person name="Hashimoto T."/>
        </authorList>
    </citation>
    <scope>NUCLEOTIDE SEQUENCE</scope>
    <source>
        <strain evidence="1">NY0171</strain>
    </source>
</reference>
<name>A0ABQ5KX97_9EUKA</name>
<accession>A0ABQ5KX97</accession>
<dbReference type="Proteomes" id="UP001057375">
    <property type="component" value="Unassembled WGS sequence"/>
</dbReference>